<evidence type="ECO:0000313" key="3">
    <source>
        <dbReference type="EMBL" id="TWD95757.1"/>
    </source>
</evidence>
<dbReference type="EMBL" id="VIVN01000012">
    <property type="protein sequence ID" value="TWD95757.1"/>
    <property type="molecule type" value="Genomic_DNA"/>
</dbReference>
<organism evidence="3 4">
    <name type="scientific">Neobacillus bataviensis</name>
    <dbReference type="NCBI Taxonomy" id="220685"/>
    <lineage>
        <taxon>Bacteria</taxon>
        <taxon>Bacillati</taxon>
        <taxon>Bacillota</taxon>
        <taxon>Bacilli</taxon>
        <taxon>Bacillales</taxon>
        <taxon>Bacillaceae</taxon>
        <taxon>Neobacillus</taxon>
    </lineage>
</organism>
<dbReference type="GO" id="GO:0005737">
    <property type="term" value="C:cytoplasm"/>
    <property type="evidence" value="ECO:0007669"/>
    <property type="project" value="TreeGrafter"/>
</dbReference>
<protein>
    <submittedName>
        <fullName evidence="3">2-keto-4-pentenoate hydratase</fullName>
    </submittedName>
</protein>
<evidence type="ECO:0000313" key="4">
    <source>
        <dbReference type="Proteomes" id="UP000319671"/>
    </source>
</evidence>
<proteinExistence type="predicted"/>
<accession>A0A561CXN2</accession>
<keyword evidence="4" id="KW-1185">Reference proteome</keyword>
<reference evidence="3 4" key="1">
    <citation type="submission" date="2019-06" db="EMBL/GenBank/DDBJ databases">
        <title>Sorghum-associated microbial communities from plants grown in Nebraska, USA.</title>
        <authorList>
            <person name="Schachtman D."/>
        </authorList>
    </citation>
    <scope>NUCLEOTIDE SEQUENCE [LARGE SCALE GENOMIC DNA]</scope>
    <source>
        <strain evidence="3 4">2482</strain>
    </source>
</reference>
<evidence type="ECO:0000256" key="1">
    <source>
        <dbReference type="ARBA" id="ARBA00023239"/>
    </source>
</evidence>
<dbReference type="InterPro" id="IPR050772">
    <property type="entry name" value="Hydratase-Decarb/MhpD_sf"/>
</dbReference>
<dbReference type="PANTHER" id="PTHR30143">
    <property type="entry name" value="ACID HYDRATASE"/>
    <property type="match status" value="1"/>
</dbReference>
<dbReference type="RefSeq" id="WP_144567175.1">
    <property type="nucleotide sequence ID" value="NZ_VIVN01000012.1"/>
</dbReference>
<dbReference type="AlphaFoldDB" id="A0A561CXN2"/>
<dbReference type="GO" id="GO:0008684">
    <property type="term" value="F:2-oxopent-4-enoate hydratase activity"/>
    <property type="evidence" value="ECO:0007669"/>
    <property type="project" value="TreeGrafter"/>
</dbReference>
<dbReference type="Pfam" id="PF01557">
    <property type="entry name" value="FAA_hydrolase"/>
    <property type="match status" value="1"/>
</dbReference>
<dbReference type="InterPro" id="IPR011234">
    <property type="entry name" value="Fumarylacetoacetase-like_C"/>
</dbReference>
<name>A0A561CXN2_9BACI</name>
<dbReference type="Gene3D" id="3.90.850.10">
    <property type="entry name" value="Fumarylacetoacetase-like, C-terminal domain"/>
    <property type="match status" value="1"/>
</dbReference>
<feature type="domain" description="Fumarylacetoacetase-like C-terminal" evidence="2">
    <location>
        <begin position="78"/>
        <end position="255"/>
    </location>
</feature>
<dbReference type="PANTHER" id="PTHR30143:SF0">
    <property type="entry name" value="2-KETO-4-PENTENOATE HYDRATASE"/>
    <property type="match status" value="1"/>
</dbReference>
<sequence>MSLIIEQAVKQLWEADNKKEPIAPLTEMYPNLTLEDAYAIQKQVQAWKLDSGSRVIGHKIGLTSKAMQNALGVPEPDFGSLFDDTLLPEGSFVDYQQFLQPKVEAELAFVMKHDLKGPGVHFYDVIRATDYIVPAFEIIDSRIRNWEIKIQDTVADNASYGALVLGSHGIRVSDLDLRTIGLVLEQNGEVIDTAAGAAVLGHPAAAVAWLCNKLAAFGEGLKAGDIVLSGSFTKAYEAKPGDVYTAHFGGVGSVQVGFKER</sequence>
<dbReference type="SUPFAM" id="SSF56529">
    <property type="entry name" value="FAH"/>
    <property type="match status" value="1"/>
</dbReference>
<evidence type="ECO:0000259" key="2">
    <source>
        <dbReference type="Pfam" id="PF01557"/>
    </source>
</evidence>
<comment type="caution">
    <text evidence="3">The sequence shown here is derived from an EMBL/GenBank/DDBJ whole genome shotgun (WGS) entry which is preliminary data.</text>
</comment>
<dbReference type="InterPro" id="IPR036663">
    <property type="entry name" value="Fumarylacetoacetase_C_sf"/>
</dbReference>
<keyword evidence="1" id="KW-0456">Lyase</keyword>
<gene>
    <name evidence="3" type="ORF">FB550_112119</name>
</gene>
<dbReference type="Proteomes" id="UP000319671">
    <property type="component" value="Unassembled WGS sequence"/>
</dbReference>